<keyword evidence="1" id="KW-0472">Membrane</keyword>
<dbReference type="PANTHER" id="PTHR35302">
    <property type="match status" value="1"/>
</dbReference>
<evidence type="ECO:0000256" key="2">
    <source>
        <dbReference type="SAM" id="SignalP"/>
    </source>
</evidence>
<dbReference type="Proteomes" id="UP000037460">
    <property type="component" value="Unassembled WGS sequence"/>
</dbReference>
<organism evidence="3 4">
    <name type="scientific">Chrysochromulina tobinii</name>
    <dbReference type="NCBI Taxonomy" id="1460289"/>
    <lineage>
        <taxon>Eukaryota</taxon>
        <taxon>Haptista</taxon>
        <taxon>Haptophyta</taxon>
        <taxon>Prymnesiophyceae</taxon>
        <taxon>Prymnesiales</taxon>
        <taxon>Chrysochromulinaceae</taxon>
        <taxon>Chrysochromulina</taxon>
    </lineage>
</organism>
<keyword evidence="1" id="KW-0812">Transmembrane</keyword>
<evidence type="ECO:0000256" key="1">
    <source>
        <dbReference type="SAM" id="Phobius"/>
    </source>
</evidence>
<keyword evidence="2" id="KW-0732">Signal</keyword>
<feature type="signal peptide" evidence="2">
    <location>
        <begin position="1"/>
        <end position="18"/>
    </location>
</feature>
<dbReference type="EMBL" id="JWZX01000317">
    <property type="protein sequence ID" value="KOO53237.1"/>
    <property type="molecule type" value="Genomic_DNA"/>
</dbReference>
<feature type="transmembrane region" description="Helical" evidence="1">
    <location>
        <begin position="154"/>
        <end position="175"/>
    </location>
</feature>
<reference evidence="4" key="1">
    <citation type="journal article" date="2015" name="PLoS Genet.">
        <title>Genome Sequence and Transcriptome Analyses of Chrysochromulina tobin: Metabolic Tools for Enhanced Algal Fitness in the Prominent Order Prymnesiales (Haptophyceae).</title>
        <authorList>
            <person name="Hovde B.T."/>
            <person name="Deodato C.R."/>
            <person name="Hunsperger H.M."/>
            <person name="Ryken S.A."/>
            <person name="Yost W."/>
            <person name="Jha R.K."/>
            <person name="Patterson J."/>
            <person name="Monnat R.J. Jr."/>
            <person name="Barlow S.B."/>
            <person name="Starkenburg S.R."/>
            <person name="Cattolico R.A."/>
        </authorList>
    </citation>
    <scope>NUCLEOTIDE SEQUENCE</scope>
    <source>
        <strain evidence="4">CCMP291</strain>
    </source>
</reference>
<feature type="chain" id="PRO_5005603476" evidence="2">
    <location>
        <begin position="19"/>
        <end position="262"/>
    </location>
</feature>
<comment type="caution">
    <text evidence="3">The sequence shown here is derived from an EMBL/GenBank/DDBJ whole genome shotgun (WGS) entry which is preliminary data.</text>
</comment>
<feature type="transmembrane region" description="Helical" evidence="1">
    <location>
        <begin position="70"/>
        <end position="90"/>
    </location>
</feature>
<name>A0A0M0LQR3_9EUKA</name>
<dbReference type="InterPro" id="IPR021919">
    <property type="entry name" value="CCB1"/>
</dbReference>
<proteinExistence type="predicted"/>
<dbReference type="OrthoDB" id="447756at2759"/>
<evidence type="ECO:0000313" key="3">
    <source>
        <dbReference type="EMBL" id="KOO53237.1"/>
    </source>
</evidence>
<feature type="transmembrane region" description="Helical" evidence="1">
    <location>
        <begin position="187"/>
        <end position="205"/>
    </location>
</feature>
<gene>
    <name evidence="3" type="ORF">Ctob_011831</name>
</gene>
<protein>
    <submittedName>
        <fullName evidence="3">Uncharacterized protein</fullName>
    </submittedName>
</protein>
<keyword evidence="1" id="KW-1133">Transmembrane helix</keyword>
<accession>A0A0M0LQR3</accession>
<dbReference type="PANTHER" id="PTHR35302:SF1">
    <property type="entry name" value="PROTEIN COFACTOR ASSEMBLY OF COMPLEX C SUBUNIT B CCB1, CHLOROPLASTIC"/>
    <property type="match status" value="1"/>
</dbReference>
<keyword evidence="4" id="KW-1185">Reference proteome</keyword>
<dbReference type="PROSITE" id="PS51257">
    <property type="entry name" value="PROKAR_LIPOPROTEIN"/>
    <property type="match status" value="1"/>
</dbReference>
<evidence type="ECO:0000313" key="4">
    <source>
        <dbReference type="Proteomes" id="UP000037460"/>
    </source>
</evidence>
<sequence>MTLLRSLVLLVSLTSCHGFRVPMPPRPTLRSPLAAFSAASTPPEAALLSLAPLLAFAPLPAFADEGYSQLSYNFVLILYIISFPGIYSLVKRSVKSKVVRKTYEVPGPAAIGGRPTRELAGDIVGYFQAYNYKITDATDVIVFEGTQAPLTGRAAFLTFCVFFALASLALVLTIVEQANFGGNFGLGNWWYASTLVSPIAGKYYLDNAERTDQVTVKIVTEDDESISDVIVQGDDEEVERFQKALDLREKGMVYVKGIFAEK</sequence>
<dbReference type="AlphaFoldDB" id="A0A0M0LQR3"/>
<dbReference type="Pfam" id="PF12046">
    <property type="entry name" value="CCB1"/>
    <property type="match status" value="1"/>
</dbReference>